<feature type="region of interest" description="Disordered" evidence="2">
    <location>
        <begin position="1652"/>
        <end position="1693"/>
    </location>
</feature>
<dbReference type="InterPro" id="IPR051425">
    <property type="entry name" value="Formin_Homology"/>
</dbReference>
<feature type="region of interest" description="Disordered" evidence="2">
    <location>
        <begin position="99"/>
        <end position="151"/>
    </location>
</feature>
<feature type="compositionally biased region" description="Pro residues" evidence="2">
    <location>
        <begin position="1019"/>
        <end position="1032"/>
    </location>
</feature>
<dbReference type="PANTHER" id="PTHR45725:SF1">
    <property type="entry name" value="DISHEVELLED ASSOCIATED ACTIVATOR OF MORPHOGENESIS, ISOFORM D"/>
    <property type="match status" value="1"/>
</dbReference>
<accession>A0A8J4G488</accession>
<feature type="compositionally biased region" description="Low complexity" evidence="2">
    <location>
        <begin position="2512"/>
        <end position="2522"/>
    </location>
</feature>
<feature type="compositionally biased region" description="Pro residues" evidence="2">
    <location>
        <begin position="996"/>
        <end position="1009"/>
    </location>
</feature>
<dbReference type="InterPro" id="IPR015425">
    <property type="entry name" value="FH2_Formin"/>
</dbReference>
<feature type="region of interest" description="Disordered" evidence="2">
    <location>
        <begin position="2189"/>
        <end position="2239"/>
    </location>
</feature>
<proteinExistence type="inferred from homology"/>
<feature type="compositionally biased region" description="Low complexity" evidence="2">
    <location>
        <begin position="651"/>
        <end position="660"/>
    </location>
</feature>
<dbReference type="SMART" id="SM00498">
    <property type="entry name" value="FH2"/>
    <property type="match status" value="1"/>
</dbReference>
<name>A0A8J4G488_9CHLO</name>
<dbReference type="PANTHER" id="PTHR45725">
    <property type="entry name" value="FORMIN HOMOLOGY 2 FAMILY MEMBER"/>
    <property type="match status" value="1"/>
</dbReference>
<feature type="compositionally biased region" description="Polar residues" evidence="2">
    <location>
        <begin position="1949"/>
        <end position="1961"/>
    </location>
</feature>
<feature type="compositionally biased region" description="Pro residues" evidence="2">
    <location>
        <begin position="971"/>
        <end position="986"/>
    </location>
</feature>
<feature type="compositionally biased region" description="Low complexity" evidence="2">
    <location>
        <begin position="693"/>
        <end position="709"/>
    </location>
</feature>
<sequence length="2845" mass="295680">MSNYVKQQAPVKRQIILANGERTGKAVFGSYAVRYSKASQCTGGSKGSLTAESSDLCSELDPGAGPTSSTASAAGNGVSLPNSAAPGASKLTIATSALSTASTQTDQENVVPGTPPSQPPPGTVPPKLADAVDMPTGCAAPRSLLPGPPPAPHPVVVKYTGSVSGTTAIRELMQATGNGIMDALSTGLGTATKGRLSVKPVTTWRTRSYNRNMESEVTLKLKLKSYPIVAVQVVFTDRATLPNVIRITHSGSHNGPFRQLGSDMPLATDGEPRLKQIYLLGAPHVPVQQYLRITLVGHLSLPAAGVHDVRTLEVLVPSPALPLSVVPGAGSTDMLGTLSPPAPSMRVLQGAQLVYRVTSPLPSPLQPILNERYTSPAVAKELPARPRYEQQTSCAIEPNRLDAREKGWKLQTRLVETASSRAHASAQLEAQQQLQQMQQQLYQPIMRGQSYPAPSGGPARARVHPDAFSRSLMGLGGSAAARQPSTSSNEANIGAGNGSIMKDGVGSGSIPRLGLGLGRIRAGGTMRKFMQLHTPIPEVSESNLATPLDEADVGSTATAKLHALDLHETCDSKRSCQDGPLPVHDDLSPLRPMPDLAGAPDSSRPVQTLVAPVENTHGSFQPDYNTDDDEVVRGSSSAHSDSDGGEDLLLDGEGPQQQQRRQQHCNRGAVPGHALDAGSTQDQPVGPVLLDRSSPGAASSAEGAGATARAEADEMMVVRKYAISALDKMLGHTPNSQRIRSRLPSMSLPEAMQEYLQRTSTGTLVQNGGGAARGSRGGADTSSPSMNSIMEEITPRTEADGGRCGFGSIEVRNSAPSAGSGTQGATLAVEASLDAASVSTGLDAADGNILPHQRKNNSRDSIVVPPAAVAGHGGPTASSNAQLARTPPPPPPGPPPPPLGPSHKVTGPPQPPPPPGPLPQVTGNMVRPLAAPPPPPPGPPPPPLASRASSVPNDRHSQPQPGIPVARSMSAPPPPPPPGPPPPPVIGTPATRTGASPPPPPGPPPPPPAMGASARAGATPPPPPPGPPPPPAMGTHAAGTCGPPPSQRPAASARTQTGPAPLPCHKGVANRLHQAASGPEPTAHEAVDSASNQEQPQPLPSKPTSKLHWTKVPTYAAKNSVWSEMTPLKVEVDFAALENDFAVAQPAKNRVQGNVTARRQSPTVTLTDPKKAQNIAIRLSKFRPLTPAQIVQKLVQITTTGESLMDEEQLEAIVQIFPTEEERRRLAEYKGDRACLNEADNFLIELLPVAADLAPKMRLCIAMTSMPRRLEALSKDIALTSNACSEVRSSSLMKHLLKLALEIGNFLNASSPQGAAIGFHLETLLRLRDVKSTNNKGQTLLHFVARQQLRQYPHESLVEQLRSCHTASKISTAMVMDELRGMRAKLKELSNTRRAVGDNTAAGMTSFQAAALRFLDDTMHSIDSVEAAAKEADGAFLQIRAYLNGDNDKTDMTRFFYVLSAFARDLAKAHAENVEFDARVARAKQAAEKTPMSACAGGARTASRMTPASDPGPKARILNAVRAFSRLRPADRKALLTEKGARDRIREHNITVRQSIAHMPALPTPGSTSTTPACKVFTPGTSRPLESGGVTAVAPAVSTSPALPPVEQTLAQGLQQFSREALLRLSMPSDLLKTAVAQTCLHGPWTGTSGARKCGRISGRSPSAGSGAQGGNGIDRIPEEGLPPMGEGTSPLLQRHLPYPHHRPRGFAPPKLDLSKLRNSITQELGSSRKVGVRLSAARPASRIKTILTPRLRPTRTPRLPGGTTAGPSCPSPAQLVAPGLGGVVVDNAMAPVDPSGADGNLVRSLAGGFISPGPDHELSDDKDGMEDLGAMADRSPLPPLEEGLSPSPQAPVRHLERALSGTELSSESRAPAISIPSPNSTSATTTAAAATSAPVQPPQVSPPTGSMEHSTARMDAEAPGESEGAPDTTMRGITASKGPLQAGKAAANDSSSAPHTSSFSVQTVSTAAGVRPGGYASMQLARLSLAQKQLAVDAAAAVQRRRSTIGGGSAGTAAAAPLTSALVAGQQVGAPAGRLANVFDASLTAANGAERKQSYADTSASATAALRGAVLDGVRLPGPTALGLSFRARLTAGARRYTEPADKSQPPPILETHRRASESGGSGTPRTRSSEAQAAAPSQVVSLGQKRSRSGDIFSIPMPSIVDRNEHPALMSAGKRHAVMDRSIMLPQGSWQVPPRPPYDPHHDASTSSSSNPTVTPITTPAKDAQSSSTAPAGSSDEEPALKIGALAMLARREAAAVAIAAATRYGQPASAPRPSPTREDRTVTLSGPAPDVSTDSDDASRCGHVRCQSPSQSTLEAMGAPRVRPSEAVAGCTGGRGALSADCDPRRSISAPHVYPCTSASQAGADPCSKLSGQSGHLRGRGSGGGDVGLTDSTTLGCQEVTVAAGPQPHRVLRQQPQRYQDLHGPSRLRLAAAPKAQPELQDTVQDRMQQVQRQVDVLEPAAASFFDRLQQQKDFMPLQVQLRTRAATHGGATGGGLEQFVRGALKSQGSGAAAGTTGADTRPVDLHDGTRLGIGNPGSLTAREGRQQQQHLPEQDLASARSDPGAPPVGDDGVGGIAGHYVQGGKQMPADVTSANLITPLREINALAGAVKIIGPLQRGLMRGPAGQPVGNFVGPLAYNLAARRARQAPATMIHSSWGEAPSPALGFQAINSADWDAGSGNDLSDQAVDPTAHLHRQYLQHEQQPSYNQSCDVFWPLYPDMRLAWVSSCGGGAGMADQGSAGGDTEAHVTYTVSATTPLSDVVKPAPRPRKTTAHDVPVLAARDAAMAAMSFRARQRRATVEVVGGSIASLTSSSAGAVGLADVAGELGTGELGMQPYEPK</sequence>
<reference evidence="4" key="1">
    <citation type="journal article" date="2021" name="Proc. Natl. Acad. Sci. U.S.A.">
        <title>Three genomes in the algal genus Volvox reveal the fate of a haploid sex-determining region after a transition to homothallism.</title>
        <authorList>
            <person name="Yamamoto K."/>
            <person name="Hamaji T."/>
            <person name="Kawai-Toyooka H."/>
            <person name="Matsuzaki R."/>
            <person name="Takahashi F."/>
            <person name="Nishimura Y."/>
            <person name="Kawachi M."/>
            <person name="Noguchi H."/>
            <person name="Minakuchi Y."/>
            <person name="Umen J.G."/>
            <person name="Toyoda A."/>
            <person name="Nozaki H."/>
        </authorList>
    </citation>
    <scope>NUCLEOTIDE SEQUENCE</scope>
    <source>
        <strain evidence="4">NIES-3785</strain>
    </source>
</reference>
<evidence type="ECO:0000313" key="4">
    <source>
        <dbReference type="EMBL" id="GIL99172.1"/>
    </source>
</evidence>
<feature type="region of interest" description="Disordered" evidence="2">
    <location>
        <begin position="2097"/>
        <end position="2160"/>
    </location>
</feature>
<gene>
    <name evidence="4" type="ORF">Vretimale_4396</name>
</gene>
<evidence type="ECO:0000313" key="5">
    <source>
        <dbReference type="Proteomes" id="UP000722791"/>
    </source>
</evidence>
<feature type="compositionally biased region" description="Low complexity" evidence="2">
    <location>
        <begin position="62"/>
        <end position="75"/>
    </location>
</feature>
<feature type="region of interest" description="Disordered" evidence="2">
    <location>
        <begin position="1812"/>
        <end position="1961"/>
    </location>
</feature>
<feature type="compositionally biased region" description="Gly residues" evidence="2">
    <location>
        <begin position="767"/>
        <end position="777"/>
    </location>
</feature>
<feature type="region of interest" description="Disordered" evidence="2">
    <location>
        <begin position="1491"/>
        <end position="1514"/>
    </location>
</feature>
<comment type="similarity">
    <text evidence="1">Belongs to the formin-like family.</text>
</comment>
<feature type="region of interest" description="Disordered" evidence="2">
    <location>
        <begin position="40"/>
        <end position="78"/>
    </location>
</feature>
<feature type="region of interest" description="Disordered" evidence="2">
    <location>
        <begin position="764"/>
        <end position="787"/>
    </location>
</feature>
<feature type="compositionally biased region" description="Low complexity" evidence="2">
    <location>
        <begin position="2207"/>
        <end position="2222"/>
    </location>
</feature>
<feature type="compositionally biased region" description="Pro residues" evidence="2">
    <location>
        <begin position="886"/>
        <end position="900"/>
    </location>
</feature>
<feature type="domain" description="FH2" evidence="3">
    <location>
        <begin position="1094"/>
        <end position="1492"/>
    </location>
</feature>
<evidence type="ECO:0000256" key="1">
    <source>
        <dbReference type="RuleBase" id="RU361260"/>
    </source>
</evidence>
<organism evidence="4 5">
    <name type="scientific">Volvox reticuliferus</name>
    <dbReference type="NCBI Taxonomy" id="1737510"/>
    <lineage>
        <taxon>Eukaryota</taxon>
        <taxon>Viridiplantae</taxon>
        <taxon>Chlorophyta</taxon>
        <taxon>core chlorophytes</taxon>
        <taxon>Chlorophyceae</taxon>
        <taxon>CS clade</taxon>
        <taxon>Chlamydomonadales</taxon>
        <taxon>Volvocaceae</taxon>
        <taxon>Volvox</taxon>
    </lineage>
</organism>
<dbReference type="InterPro" id="IPR042201">
    <property type="entry name" value="FH2_Formin_sf"/>
</dbReference>
<feature type="compositionally biased region" description="Pro residues" evidence="2">
    <location>
        <begin position="113"/>
        <end position="124"/>
    </location>
</feature>
<dbReference type="Gene3D" id="1.20.58.2220">
    <property type="entry name" value="Formin, FH2 domain"/>
    <property type="match status" value="1"/>
</dbReference>
<feature type="region of interest" description="Disordered" evidence="2">
    <location>
        <begin position="571"/>
        <end position="710"/>
    </location>
</feature>
<feature type="region of interest" description="Disordered" evidence="2">
    <location>
        <begin position="2511"/>
        <end position="2587"/>
    </location>
</feature>
<dbReference type="PROSITE" id="PS51444">
    <property type="entry name" value="FH2"/>
    <property type="match status" value="1"/>
</dbReference>
<protein>
    <recommendedName>
        <fullName evidence="1">Formin-like protein</fullName>
    </recommendedName>
</protein>
<dbReference type="Pfam" id="PF02181">
    <property type="entry name" value="FH2"/>
    <property type="match status" value="1"/>
</dbReference>
<dbReference type="Proteomes" id="UP000722791">
    <property type="component" value="Unassembled WGS sequence"/>
</dbReference>
<feature type="compositionally biased region" description="Polar residues" evidence="2">
    <location>
        <begin position="40"/>
        <end position="56"/>
    </location>
</feature>
<feature type="compositionally biased region" description="Low complexity" evidence="2">
    <location>
        <begin position="1866"/>
        <end position="1895"/>
    </location>
</feature>
<feature type="compositionally biased region" description="Pro residues" evidence="2">
    <location>
        <begin position="908"/>
        <end position="918"/>
    </location>
</feature>
<evidence type="ECO:0000256" key="2">
    <source>
        <dbReference type="SAM" id="MobiDB-lite"/>
    </source>
</evidence>
<feature type="region of interest" description="Disordered" evidence="2">
    <location>
        <begin position="865"/>
        <end position="1107"/>
    </location>
</feature>
<dbReference type="SUPFAM" id="SSF101447">
    <property type="entry name" value="Formin homology 2 domain (FH2 domain)"/>
    <property type="match status" value="1"/>
</dbReference>
<evidence type="ECO:0000259" key="3">
    <source>
        <dbReference type="PROSITE" id="PS51444"/>
    </source>
</evidence>
<feature type="compositionally biased region" description="Pro residues" evidence="2">
    <location>
        <begin position="930"/>
        <end position="944"/>
    </location>
</feature>
<dbReference type="EMBL" id="BNCQ01000006">
    <property type="protein sequence ID" value="GIL99172.1"/>
    <property type="molecule type" value="Genomic_DNA"/>
</dbReference>
<comment type="caution">
    <text evidence="4">The sequence shown here is derived from an EMBL/GenBank/DDBJ whole genome shotgun (WGS) entry which is preliminary data.</text>
</comment>
<feature type="region of interest" description="Disordered" evidence="2">
    <location>
        <begin position="2267"/>
        <end position="2324"/>
    </location>
</feature>